<protein>
    <recommendedName>
        <fullName evidence="3">HAD family hydrolase</fullName>
    </recommendedName>
</protein>
<dbReference type="GeneID" id="98403176"/>
<organism evidence="1 2">
    <name type="scientific">Cupriavidus basilensis</name>
    <dbReference type="NCBI Taxonomy" id="68895"/>
    <lineage>
        <taxon>Bacteria</taxon>
        <taxon>Pseudomonadati</taxon>
        <taxon>Pseudomonadota</taxon>
        <taxon>Betaproteobacteria</taxon>
        <taxon>Burkholderiales</taxon>
        <taxon>Burkholderiaceae</taxon>
        <taxon>Cupriavidus</taxon>
    </lineage>
</organism>
<dbReference type="EMBL" id="CP062803">
    <property type="protein sequence ID" value="QOT76344.1"/>
    <property type="molecule type" value="Genomic_DNA"/>
</dbReference>
<dbReference type="Pfam" id="PF18143">
    <property type="entry name" value="HAD_SAK_2"/>
    <property type="match status" value="1"/>
</dbReference>
<gene>
    <name evidence="1" type="ORF">F7R26_019815</name>
</gene>
<dbReference type="RefSeq" id="WP_150993234.1">
    <property type="nucleotide sequence ID" value="NZ_CP062803.1"/>
</dbReference>
<evidence type="ECO:0000313" key="1">
    <source>
        <dbReference type="EMBL" id="QOT76344.1"/>
    </source>
</evidence>
<dbReference type="AlphaFoldDB" id="A0A643FJ88"/>
<proteinExistence type="predicted"/>
<reference evidence="1 2" key="1">
    <citation type="submission" date="2020-10" db="EMBL/GenBank/DDBJ databases">
        <title>Complete genome sequence of Cupriavidus basilensis CCUG 49340T.</title>
        <authorList>
            <person name="Salva-Serra F."/>
            <person name="Donoso R.A."/>
            <person name="Cho K.H."/>
            <person name="Yoo J.A."/>
            <person name="Lee K."/>
            <person name="Yoon S.-H."/>
            <person name="Perez-Pantoja D."/>
            <person name="Moore E.R.B."/>
        </authorList>
    </citation>
    <scope>NUCLEOTIDE SEQUENCE [LARGE SCALE GENOMIC DNA]</scope>
    <source>
        <strain evidence="2">CCUG 49340</strain>
    </source>
</reference>
<dbReference type="Proteomes" id="UP000397656">
    <property type="component" value="Chromosome 1"/>
</dbReference>
<evidence type="ECO:0008006" key="3">
    <source>
        <dbReference type="Google" id="ProtNLM"/>
    </source>
</evidence>
<sequence>MMARRKYLFLDFDGVLHPVSALQSFAMRMPRRAAIQQGRLFRWTQILEELLHGSDVHIIVHSAWRRLVGEPELLEYLGLLAARYCGVTNFELTRWNGIRHAVAQLSLNEGEWCVLDDHASQFPDPLPSEVVLCDPELGIWDASVRNRIRAWAIGEPHQG</sequence>
<accession>A0A643FJ88</accession>
<name>A0A643FJ88_9BURK</name>
<evidence type="ECO:0000313" key="2">
    <source>
        <dbReference type="Proteomes" id="UP000397656"/>
    </source>
</evidence>